<evidence type="ECO:0000313" key="2">
    <source>
        <dbReference type="Proteomes" id="UP000807115"/>
    </source>
</evidence>
<dbReference type="AlphaFoldDB" id="A0A921QIK4"/>
<protein>
    <submittedName>
        <fullName evidence="1">Uncharacterized protein</fullName>
    </submittedName>
</protein>
<accession>A0A921QIK4</accession>
<proteinExistence type="predicted"/>
<organism evidence="1 2">
    <name type="scientific">Sorghum bicolor</name>
    <name type="common">Sorghum</name>
    <name type="synonym">Sorghum vulgare</name>
    <dbReference type="NCBI Taxonomy" id="4558"/>
    <lineage>
        <taxon>Eukaryota</taxon>
        <taxon>Viridiplantae</taxon>
        <taxon>Streptophyta</taxon>
        <taxon>Embryophyta</taxon>
        <taxon>Tracheophyta</taxon>
        <taxon>Spermatophyta</taxon>
        <taxon>Magnoliopsida</taxon>
        <taxon>Liliopsida</taxon>
        <taxon>Poales</taxon>
        <taxon>Poaceae</taxon>
        <taxon>PACMAD clade</taxon>
        <taxon>Panicoideae</taxon>
        <taxon>Andropogonodae</taxon>
        <taxon>Andropogoneae</taxon>
        <taxon>Sorghinae</taxon>
        <taxon>Sorghum</taxon>
    </lineage>
</organism>
<dbReference type="EMBL" id="CM027687">
    <property type="protein sequence ID" value="KAG0521510.1"/>
    <property type="molecule type" value="Genomic_DNA"/>
</dbReference>
<comment type="caution">
    <text evidence="1">The sequence shown here is derived from an EMBL/GenBank/DDBJ whole genome shotgun (WGS) entry which is preliminary data.</text>
</comment>
<sequence>MATHLTGPVCPVSTARRAWSAPSSRRHTLMVRSADPLTTTRPPATARHSTAILCPHSAPPFLGAAPGPAPRRHCQCDTAPSEEPTYTTRASTATAIAVTALSPSRSTRSMVCHVSPSSRRPFFFFFLFPFAFAPRRHTLTVPSAEPVRTSASKPTAATALTASVWAYTDSRHLESDTRHTLKVRSHDAE</sequence>
<gene>
    <name evidence="1" type="ORF">BDA96_08G167000</name>
</gene>
<reference evidence="1" key="2">
    <citation type="submission" date="2020-10" db="EMBL/GenBank/DDBJ databases">
        <authorList>
            <person name="Cooper E.A."/>
            <person name="Brenton Z.W."/>
            <person name="Flinn B.S."/>
            <person name="Jenkins J."/>
            <person name="Shu S."/>
            <person name="Flowers D."/>
            <person name="Luo F."/>
            <person name="Wang Y."/>
            <person name="Xia P."/>
            <person name="Barry K."/>
            <person name="Daum C."/>
            <person name="Lipzen A."/>
            <person name="Yoshinaga Y."/>
            <person name="Schmutz J."/>
            <person name="Saski C."/>
            <person name="Vermerris W."/>
            <person name="Kresovich S."/>
        </authorList>
    </citation>
    <scope>NUCLEOTIDE SEQUENCE</scope>
</reference>
<name>A0A921QIK4_SORBI</name>
<evidence type="ECO:0000313" key="1">
    <source>
        <dbReference type="EMBL" id="KAG0521510.1"/>
    </source>
</evidence>
<reference evidence="1" key="1">
    <citation type="journal article" date="2019" name="BMC Genomics">
        <title>A new reference genome for Sorghum bicolor reveals high levels of sequence similarity between sweet and grain genotypes: implications for the genetics of sugar metabolism.</title>
        <authorList>
            <person name="Cooper E.A."/>
            <person name="Brenton Z.W."/>
            <person name="Flinn B.S."/>
            <person name="Jenkins J."/>
            <person name="Shu S."/>
            <person name="Flowers D."/>
            <person name="Luo F."/>
            <person name="Wang Y."/>
            <person name="Xia P."/>
            <person name="Barry K."/>
            <person name="Daum C."/>
            <person name="Lipzen A."/>
            <person name="Yoshinaga Y."/>
            <person name="Schmutz J."/>
            <person name="Saski C."/>
            <person name="Vermerris W."/>
            <person name="Kresovich S."/>
        </authorList>
    </citation>
    <scope>NUCLEOTIDE SEQUENCE</scope>
</reference>
<dbReference type="Proteomes" id="UP000807115">
    <property type="component" value="Chromosome 8"/>
</dbReference>